<protein>
    <submittedName>
        <fullName evidence="2">Uncharacterized protein</fullName>
    </submittedName>
</protein>
<sequence>MKSGKILTTLFAAASVATLLGAAPVTVNAASSNSGSATTSTKKSPKLVIQNTPKLSKWGYVVNVNFSAQPIYVGKSNYAKLVNNPLFKGTRTVSPKKIKNVRFKVEKVMHFKGVSGSPEYFVTSKDHKYNGWTPSAGLQYYAINSKPLQKVIKSLKKIEGRSPIKQNGKFTSKGTITDRKWLAKNEHDYALAVKAAKKLKGNQRKFVLGSLKQMKQDGVLRNVMMEKKDNILLWSVN</sequence>
<dbReference type="OrthoDB" id="3058506at2"/>
<feature type="chain" id="PRO_5006412381" evidence="1">
    <location>
        <begin position="30"/>
        <end position="237"/>
    </location>
</feature>
<comment type="caution">
    <text evidence="2">The sequence shown here is derived from an EMBL/GenBank/DDBJ whole genome shotgun (WGS) entry which is preliminary data.</text>
</comment>
<reference evidence="2 3" key="1">
    <citation type="journal article" date="2015" name="Genome Announc.">
        <title>Expanding the biotechnology potential of lactobacilli through comparative genomics of 213 strains and associated genera.</title>
        <authorList>
            <person name="Sun Z."/>
            <person name="Harris H.M."/>
            <person name="McCann A."/>
            <person name="Guo C."/>
            <person name="Argimon S."/>
            <person name="Zhang W."/>
            <person name="Yang X."/>
            <person name="Jeffery I.B."/>
            <person name="Cooney J.C."/>
            <person name="Kagawa T.F."/>
            <person name="Liu W."/>
            <person name="Song Y."/>
            <person name="Salvetti E."/>
            <person name="Wrobel A."/>
            <person name="Rasinkangas P."/>
            <person name="Parkhill J."/>
            <person name="Rea M.C."/>
            <person name="O'Sullivan O."/>
            <person name="Ritari J."/>
            <person name="Douillard F.P."/>
            <person name="Paul Ross R."/>
            <person name="Yang R."/>
            <person name="Briner A.E."/>
            <person name="Felis G.E."/>
            <person name="de Vos W.M."/>
            <person name="Barrangou R."/>
            <person name="Klaenhammer T.R."/>
            <person name="Caufield P.W."/>
            <person name="Cui Y."/>
            <person name="Zhang H."/>
            <person name="O'Toole P.W."/>
        </authorList>
    </citation>
    <scope>NUCLEOTIDE SEQUENCE [LARGE SCALE GENOMIC DNA]</scope>
    <source>
        <strain evidence="2 3">DSM 16761</strain>
    </source>
</reference>
<evidence type="ECO:0000313" key="2">
    <source>
        <dbReference type="EMBL" id="KRM05331.1"/>
    </source>
</evidence>
<evidence type="ECO:0000256" key="1">
    <source>
        <dbReference type="SAM" id="SignalP"/>
    </source>
</evidence>
<dbReference type="PATRIC" id="fig|1423767.3.peg.196"/>
<dbReference type="RefSeq" id="WP_025015589.1">
    <property type="nucleotide sequence ID" value="NZ_AZFU01000013.1"/>
</dbReference>
<gene>
    <name evidence="2" type="ORF">FC59_GL000187</name>
</gene>
<organism evidence="2 3">
    <name type="scientific">Lactobacillus kitasatonis DSM 16761 = JCM 1039</name>
    <dbReference type="NCBI Taxonomy" id="1423767"/>
    <lineage>
        <taxon>Bacteria</taxon>
        <taxon>Bacillati</taxon>
        <taxon>Bacillota</taxon>
        <taxon>Bacilli</taxon>
        <taxon>Lactobacillales</taxon>
        <taxon>Lactobacillaceae</taxon>
        <taxon>Lactobacillus</taxon>
    </lineage>
</organism>
<dbReference type="AlphaFoldDB" id="A0A0R1VRA5"/>
<evidence type="ECO:0000313" key="3">
    <source>
        <dbReference type="Proteomes" id="UP000051307"/>
    </source>
</evidence>
<dbReference type="eggNOG" id="ENOG50309M2">
    <property type="taxonomic scope" value="Bacteria"/>
</dbReference>
<name>A0A0R1VRA5_9LACO</name>
<dbReference type="Proteomes" id="UP000051307">
    <property type="component" value="Unassembled WGS sequence"/>
</dbReference>
<feature type="signal peptide" evidence="1">
    <location>
        <begin position="1"/>
        <end position="29"/>
    </location>
</feature>
<proteinExistence type="predicted"/>
<dbReference type="EMBL" id="AZFU01000013">
    <property type="protein sequence ID" value="KRM05331.1"/>
    <property type="molecule type" value="Genomic_DNA"/>
</dbReference>
<accession>A0A0R1VRA5</accession>
<keyword evidence="1" id="KW-0732">Signal</keyword>